<comment type="similarity">
    <text evidence="5 6">Belongs to the TRAFAC class myosin-kinesin ATPase superfamily. Kinesin family.</text>
</comment>
<gene>
    <name evidence="11" type="primary">LOC106471697</name>
</gene>
<dbReference type="InterPro" id="IPR038105">
    <property type="entry name" value="Kif23_Arf-bd_sf"/>
</dbReference>
<dbReference type="Pfam" id="PF16540">
    <property type="entry name" value="MKLP1_Arf_bdg"/>
    <property type="match status" value="1"/>
</dbReference>
<dbReference type="GeneID" id="106471697"/>
<dbReference type="CDD" id="cd01368">
    <property type="entry name" value="KISc_KIF23_like"/>
    <property type="match status" value="1"/>
</dbReference>
<evidence type="ECO:0000256" key="2">
    <source>
        <dbReference type="ARBA" id="ARBA00022741"/>
    </source>
</evidence>
<dbReference type="RefSeq" id="XP_013787769.1">
    <property type="nucleotide sequence ID" value="XM_013932315.2"/>
</dbReference>
<dbReference type="InterPro" id="IPR027640">
    <property type="entry name" value="Kinesin-like_fam"/>
</dbReference>
<feature type="region of interest" description="Disordered" evidence="8">
    <location>
        <begin position="656"/>
        <end position="729"/>
    </location>
</feature>
<evidence type="ECO:0000256" key="6">
    <source>
        <dbReference type="RuleBase" id="RU000394"/>
    </source>
</evidence>
<reference evidence="11" key="1">
    <citation type="submission" date="2025-08" db="UniProtKB">
        <authorList>
            <consortium name="RefSeq"/>
        </authorList>
    </citation>
    <scope>IDENTIFICATION</scope>
    <source>
        <tissue evidence="11">Muscle</tissue>
    </source>
</reference>
<evidence type="ECO:0000256" key="3">
    <source>
        <dbReference type="ARBA" id="ARBA00022840"/>
    </source>
</evidence>
<organism evidence="10 11">
    <name type="scientific">Limulus polyphemus</name>
    <name type="common">Atlantic horseshoe crab</name>
    <dbReference type="NCBI Taxonomy" id="6850"/>
    <lineage>
        <taxon>Eukaryota</taxon>
        <taxon>Metazoa</taxon>
        <taxon>Ecdysozoa</taxon>
        <taxon>Arthropoda</taxon>
        <taxon>Chelicerata</taxon>
        <taxon>Merostomata</taxon>
        <taxon>Xiphosura</taxon>
        <taxon>Limulidae</taxon>
        <taxon>Limulus</taxon>
    </lineage>
</organism>
<feature type="coiled-coil region" evidence="7">
    <location>
        <begin position="497"/>
        <end position="559"/>
    </location>
</feature>
<dbReference type="PROSITE" id="PS50067">
    <property type="entry name" value="KINESIN_MOTOR_2"/>
    <property type="match status" value="1"/>
</dbReference>
<feature type="domain" description="Kinesin motor" evidence="9">
    <location>
        <begin position="5"/>
        <end position="413"/>
    </location>
</feature>
<evidence type="ECO:0000259" key="9">
    <source>
        <dbReference type="PROSITE" id="PS50067"/>
    </source>
</evidence>
<dbReference type="InterPro" id="IPR027417">
    <property type="entry name" value="P-loop_NTPase"/>
</dbReference>
<keyword evidence="4" id="KW-0206">Cytoskeleton</keyword>
<dbReference type="SUPFAM" id="SSF52540">
    <property type="entry name" value="P-loop containing nucleoside triphosphate hydrolases"/>
    <property type="match status" value="1"/>
</dbReference>
<keyword evidence="4" id="KW-0963">Cytoplasm</keyword>
<evidence type="ECO:0000256" key="5">
    <source>
        <dbReference type="PROSITE-ProRule" id="PRU00283"/>
    </source>
</evidence>
<evidence type="ECO:0000313" key="10">
    <source>
        <dbReference type="Proteomes" id="UP000694941"/>
    </source>
</evidence>
<comment type="subcellular location">
    <subcellularLocation>
        <location evidence="1">Cytoplasm</location>
        <location evidence="1">Cytoskeleton</location>
    </subcellularLocation>
</comment>
<dbReference type="SMART" id="SM00129">
    <property type="entry name" value="KISc"/>
    <property type="match status" value="1"/>
</dbReference>
<keyword evidence="6" id="KW-0493">Microtubule</keyword>
<dbReference type="Gene3D" id="3.40.850.10">
    <property type="entry name" value="Kinesin motor domain"/>
    <property type="match status" value="1"/>
</dbReference>
<protein>
    <recommendedName>
        <fullName evidence="6">Kinesin-like protein</fullName>
    </recommendedName>
</protein>
<name>A0ABM1BSF2_LIMPO</name>
<dbReference type="PRINTS" id="PR00380">
    <property type="entry name" value="KINESINHEAVY"/>
</dbReference>
<keyword evidence="2 5" id="KW-0547">Nucleotide-binding</keyword>
<dbReference type="Proteomes" id="UP000694941">
    <property type="component" value="Unplaced"/>
</dbReference>
<dbReference type="InterPro" id="IPR032384">
    <property type="entry name" value="Kif23_Arf-bd"/>
</dbReference>
<keyword evidence="10" id="KW-1185">Reference proteome</keyword>
<dbReference type="Pfam" id="PF00225">
    <property type="entry name" value="Kinesin"/>
    <property type="match status" value="1"/>
</dbReference>
<dbReference type="Gene3D" id="2.60.40.4330">
    <property type="entry name" value="Kinesin-like protein Kif23, Arf6-interacting domain"/>
    <property type="match status" value="1"/>
</dbReference>
<keyword evidence="3 5" id="KW-0067">ATP-binding</keyword>
<dbReference type="PANTHER" id="PTHR24115:SF600">
    <property type="entry name" value="KINESIN-LIKE PROTEIN KIF23"/>
    <property type="match status" value="1"/>
</dbReference>
<dbReference type="InterPro" id="IPR036961">
    <property type="entry name" value="Kinesin_motor_dom_sf"/>
</dbReference>
<proteinExistence type="inferred from homology"/>
<accession>A0ABM1BSF2</accession>
<feature type="binding site" evidence="5">
    <location>
        <begin position="91"/>
        <end position="98"/>
    </location>
    <ligand>
        <name>ATP</name>
        <dbReference type="ChEBI" id="CHEBI:30616"/>
    </ligand>
</feature>
<evidence type="ECO:0000313" key="11">
    <source>
        <dbReference type="RefSeq" id="XP_013787769.1"/>
    </source>
</evidence>
<evidence type="ECO:0000256" key="8">
    <source>
        <dbReference type="SAM" id="MobiDB-lite"/>
    </source>
</evidence>
<dbReference type="PANTHER" id="PTHR24115">
    <property type="entry name" value="KINESIN-RELATED"/>
    <property type="match status" value="1"/>
</dbReference>
<dbReference type="InterPro" id="IPR001752">
    <property type="entry name" value="Kinesin_motor_dom"/>
</dbReference>
<dbReference type="PROSITE" id="PS00411">
    <property type="entry name" value="KINESIN_MOTOR_1"/>
    <property type="match status" value="1"/>
</dbReference>
<sequence length="790" mass="89876">MVKDPVEVYCRLRPLENRNDLVCVESLSNTMVQLVPPGGSLAHKYNSKEIQYTFRFVFDENTSQKSLFETVALPLVADLLGGKNGLLFTYGITSSGKTYTMTGTPQDGGILPRSLDVIFNSIRVLQAHRYVFKSDKMNGFDVQTIAEAMVEQSAEVPVTPKTPRAKRRDFELEWAERIQEETVISNIDQDSVYSVFVSYVEIYNNYIYDLLEDAPIDPIKPKPPQSKILREDSNRDMYVFGVTELEVKSSDEAFEAFYKGQQRRRVAHTALNTESSRSHSVFTIRLVQGPLDPQGAEVLQDKSQIRVSQLSLVDLAGSERTGRTRNTGDRLREAGNINASLMALRTCIEILRENQTQGTNKMVPYRETKLTNLFKRFFEGEGKVRMIVCVNPCAGDYDETLHVMRFAEMTQEVMISRATPIPSTPVSLGLRVGRGNLYREAVRKAKEEGGNLQELLAPGVYSLGAPFPDLMMFDDEASFECLIQFLIARKSRREVLLNDLASKQNTFRNQIIEVEKESLSMKQEIHILKMELETRRQQVRSLENKLSSTEHTTEILRQKVGQYERSKQTLEYELGEKEMLLNQGEQEKQKICVQMEDRLISERERMRKIMERRLAEKQAELEAKMCLTGEKIQQLREILNSQEDWEFLVGEGLGPRQLSSKSEPRLSCGPKATPVGSRSRNTPAMTSSHSDTKLNVEQTSTPSRSMAVANPRHKRSQSSGGEKWIDHRPPGSLEYGTVLQPVMKKKKSVSKLKAKDVTGKDAARYVLTHQEQDMDGEVETKLYKVFKKLF</sequence>
<evidence type="ECO:0000256" key="1">
    <source>
        <dbReference type="ARBA" id="ARBA00004245"/>
    </source>
</evidence>
<keyword evidence="7" id="KW-0175">Coiled coil</keyword>
<feature type="compositionally biased region" description="Polar residues" evidence="8">
    <location>
        <begin position="676"/>
        <end position="704"/>
    </location>
</feature>
<evidence type="ECO:0000256" key="4">
    <source>
        <dbReference type="ARBA" id="ARBA00023212"/>
    </source>
</evidence>
<keyword evidence="5 6" id="KW-0505">Motor protein</keyword>
<dbReference type="InterPro" id="IPR019821">
    <property type="entry name" value="Kinesin_motor_CS"/>
</dbReference>
<evidence type="ECO:0000256" key="7">
    <source>
        <dbReference type="SAM" id="Coils"/>
    </source>
</evidence>